<name>A0ABR1KS92_9PEZI</name>
<organism evidence="3 4">
    <name type="scientific">Phyllosticta citriasiana</name>
    <dbReference type="NCBI Taxonomy" id="595635"/>
    <lineage>
        <taxon>Eukaryota</taxon>
        <taxon>Fungi</taxon>
        <taxon>Dikarya</taxon>
        <taxon>Ascomycota</taxon>
        <taxon>Pezizomycotina</taxon>
        <taxon>Dothideomycetes</taxon>
        <taxon>Dothideomycetes incertae sedis</taxon>
        <taxon>Botryosphaeriales</taxon>
        <taxon>Phyllostictaceae</taxon>
        <taxon>Phyllosticta</taxon>
    </lineage>
</organism>
<feature type="chain" id="PRO_5046105618" description="Secreted protein" evidence="2">
    <location>
        <begin position="17"/>
        <end position="98"/>
    </location>
</feature>
<evidence type="ECO:0000256" key="1">
    <source>
        <dbReference type="SAM" id="MobiDB-lite"/>
    </source>
</evidence>
<dbReference type="Proteomes" id="UP001363622">
    <property type="component" value="Unassembled WGS sequence"/>
</dbReference>
<accession>A0ABR1KS92</accession>
<evidence type="ECO:0000313" key="4">
    <source>
        <dbReference type="Proteomes" id="UP001363622"/>
    </source>
</evidence>
<comment type="caution">
    <text evidence="3">The sequence shown here is derived from an EMBL/GenBank/DDBJ whole genome shotgun (WGS) entry which is preliminary data.</text>
</comment>
<dbReference type="EMBL" id="JBBPHU010000005">
    <property type="protein sequence ID" value="KAK7517694.1"/>
    <property type="molecule type" value="Genomic_DNA"/>
</dbReference>
<protein>
    <recommendedName>
        <fullName evidence="5">Secreted protein</fullName>
    </recommendedName>
</protein>
<proteinExistence type="predicted"/>
<keyword evidence="2" id="KW-0732">Signal</keyword>
<feature type="region of interest" description="Disordered" evidence="1">
    <location>
        <begin position="46"/>
        <end position="77"/>
    </location>
</feature>
<gene>
    <name evidence="3" type="ORF">IWZ03DRAFT_376802</name>
</gene>
<sequence>MVMVVVVVVVFHGVRQWYICGLGYCLRRSPGPTQLLGGQADGCESVGEKLDPGTDHDGRLAERARRPAQRTVRDGMGWDGMGWGAERVPDWGKLGVIQ</sequence>
<evidence type="ECO:0000313" key="3">
    <source>
        <dbReference type="EMBL" id="KAK7517694.1"/>
    </source>
</evidence>
<evidence type="ECO:0008006" key="5">
    <source>
        <dbReference type="Google" id="ProtNLM"/>
    </source>
</evidence>
<reference evidence="3 4" key="1">
    <citation type="submission" date="2024-04" db="EMBL/GenBank/DDBJ databases">
        <title>Phyllosticta paracitricarpa is synonymous to the EU quarantine fungus P. citricarpa based on phylogenomic analyses.</title>
        <authorList>
            <consortium name="Lawrence Berkeley National Laboratory"/>
            <person name="Van Ingen-Buijs V.A."/>
            <person name="Van Westerhoven A.C."/>
            <person name="Haridas S."/>
            <person name="Skiadas P."/>
            <person name="Martin F."/>
            <person name="Groenewald J.Z."/>
            <person name="Crous P.W."/>
            <person name="Seidl M.F."/>
        </authorList>
    </citation>
    <scope>NUCLEOTIDE SEQUENCE [LARGE SCALE GENOMIC DNA]</scope>
    <source>
        <strain evidence="3 4">CBS 123371</strain>
    </source>
</reference>
<keyword evidence="4" id="KW-1185">Reference proteome</keyword>
<evidence type="ECO:0000256" key="2">
    <source>
        <dbReference type="SAM" id="SignalP"/>
    </source>
</evidence>
<feature type="signal peptide" evidence="2">
    <location>
        <begin position="1"/>
        <end position="16"/>
    </location>
</feature>
<feature type="compositionally biased region" description="Basic and acidic residues" evidence="1">
    <location>
        <begin position="46"/>
        <end position="65"/>
    </location>
</feature>